<protein>
    <submittedName>
        <fullName evidence="1">Uncharacterized protein</fullName>
    </submittedName>
</protein>
<comment type="caution">
    <text evidence="1">The sequence shown here is derived from an EMBL/GenBank/DDBJ whole genome shotgun (WGS) entry which is preliminary data.</text>
</comment>
<dbReference type="EMBL" id="JBHTMM010000033">
    <property type="protein sequence ID" value="MFD1309026.1"/>
    <property type="molecule type" value="Genomic_DNA"/>
</dbReference>
<evidence type="ECO:0000313" key="2">
    <source>
        <dbReference type="Proteomes" id="UP001597058"/>
    </source>
</evidence>
<evidence type="ECO:0000313" key="1">
    <source>
        <dbReference type="EMBL" id="MFD1309026.1"/>
    </source>
</evidence>
<reference evidence="2" key="1">
    <citation type="journal article" date="2019" name="Int. J. Syst. Evol. Microbiol.">
        <title>The Global Catalogue of Microorganisms (GCM) 10K type strain sequencing project: providing services to taxonomists for standard genome sequencing and annotation.</title>
        <authorList>
            <consortium name="The Broad Institute Genomics Platform"/>
            <consortium name="The Broad Institute Genome Sequencing Center for Infectious Disease"/>
            <person name="Wu L."/>
            <person name="Ma J."/>
        </authorList>
    </citation>
    <scope>NUCLEOTIDE SEQUENCE [LARGE SCALE GENOMIC DNA]</scope>
    <source>
        <strain evidence="2">CGMCC 4.7020</strain>
    </source>
</reference>
<organism evidence="1 2">
    <name type="scientific">Streptomyces kaempferi</name>
    <dbReference type="NCBI Taxonomy" id="333725"/>
    <lineage>
        <taxon>Bacteria</taxon>
        <taxon>Bacillati</taxon>
        <taxon>Actinomycetota</taxon>
        <taxon>Actinomycetes</taxon>
        <taxon>Kitasatosporales</taxon>
        <taxon>Streptomycetaceae</taxon>
        <taxon>Streptomyces</taxon>
    </lineage>
</organism>
<accession>A0ABW3XJ42</accession>
<dbReference type="RefSeq" id="WP_381328665.1">
    <property type="nucleotide sequence ID" value="NZ_JBHTMM010000033.1"/>
</dbReference>
<keyword evidence="2" id="KW-1185">Reference proteome</keyword>
<gene>
    <name evidence="1" type="ORF">ACFQ5X_24615</name>
</gene>
<proteinExistence type="predicted"/>
<name>A0ABW3XJ42_9ACTN</name>
<sequence>MHDAPAPDEYSWPVCGAPRCGRQLWVSETDRLVCRPCEDTTSRRLTELPTLFRQLNTTAALMRGASRIGSGSSGTKTPPIPPRLEVLSLVGPGGAATRLQAIEDSWRIALGWGIEARSDGQRVFASWRTDPARAIPAHAKFLFNNLPWAVERYDSIGQDIEALRELHGECTAIVNDERKPGRVQIGLCPARIDDTLCGAQLTATTASHRVRCGTCGTRWETLGEWRQLRVAQEAVAAEETERQREGVAA</sequence>
<dbReference type="Proteomes" id="UP001597058">
    <property type="component" value="Unassembled WGS sequence"/>
</dbReference>